<dbReference type="Pfam" id="PF00144">
    <property type="entry name" value="Beta-lactamase"/>
    <property type="match status" value="1"/>
</dbReference>
<dbReference type="EMBL" id="LVYD01000058">
    <property type="protein sequence ID" value="OQP61090.1"/>
    <property type="molecule type" value="Genomic_DNA"/>
</dbReference>
<dbReference type="Gene3D" id="3.40.710.10">
    <property type="entry name" value="DD-peptidase/beta-lactamase superfamily"/>
    <property type="match status" value="1"/>
</dbReference>
<keyword evidence="3" id="KW-1185">Reference proteome</keyword>
<dbReference type="InterPro" id="IPR050491">
    <property type="entry name" value="AmpC-like"/>
</dbReference>
<dbReference type="Proteomes" id="UP000192796">
    <property type="component" value="Unassembled WGS sequence"/>
</dbReference>
<reference evidence="2 3" key="1">
    <citation type="submission" date="2016-03" db="EMBL/GenBank/DDBJ databases">
        <title>Niastella vici sp. nov., isolated from farmland soil.</title>
        <authorList>
            <person name="Chen L."/>
            <person name="Wang D."/>
            <person name="Yang S."/>
            <person name="Wang G."/>
        </authorList>
    </citation>
    <scope>NUCLEOTIDE SEQUENCE [LARGE SCALE GENOMIC DNA]</scope>
    <source>
        <strain evidence="2 3">DJ57</strain>
    </source>
</reference>
<evidence type="ECO:0000313" key="3">
    <source>
        <dbReference type="Proteomes" id="UP000192796"/>
    </source>
</evidence>
<proteinExistence type="predicted"/>
<accession>A0A1V9FRX7</accession>
<dbReference type="PANTHER" id="PTHR46825">
    <property type="entry name" value="D-ALANYL-D-ALANINE-CARBOXYPEPTIDASE/ENDOPEPTIDASE AMPH"/>
    <property type="match status" value="1"/>
</dbReference>
<dbReference type="AlphaFoldDB" id="A0A1V9FRX7"/>
<dbReference type="InterPro" id="IPR012338">
    <property type="entry name" value="Beta-lactam/transpept-like"/>
</dbReference>
<protein>
    <recommendedName>
        <fullName evidence="1">Beta-lactamase-related domain-containing protein</fullName>
    </recommendedName>
</protein>
<evidence type="ECO:0000313" key="2">
    <source>
        <dbReference type="EMBL" id="OQP61090.1"/>
    </source>
</evidence>
<comment type="caution">
    <text evidence="2">The sequence shown here is derived from an EMBL/GenBank/DDBJ whole genome shotgun (WGS) entry which is preliminary data.</text>
</comment>
<sequence>MKSSRTNILIGTLAVISVYISGDVKAQQNNGMPDRMVDERWTKREVIGKARMISESIENKKIFDSVERRLLRHMRALRIPGMQVAVVKGGKIICLKALGIANVEDSIAVSDQTVFPVHGVTRAIISVSIMQLVEQGRLDIYGPISRYLDDLPRDWQKVTILHLLTNSSGLPDCWDPIDRVPDHDDDVSWAKTLGTSILFEPGGKFLLSQTNYALLGKIIERVSGMPFAQFISTRQFNVAGMKCSGFGDARDVIPHLSRDYCFYREIHDHREDTNRLQVAARNWPEFVWPSVGLNTSAKDLAQWTIALQEGRLIGKNAMAQMWKPVVGWESSMEKNGLKEGYSCGWEETTFEKRRVHAITGGGKAAIYFFPDDDLTIIVSANLGVHAEPDRMAEAIATIINNYNP</sequence>
<dbReference type="PANTHER" id="PTHR46825:SF9">
    <property type="entry name" value="BETA-LACTAMASE-RELATED DOMAIN-CONTAINING PROTEIN"/>
    <property type="match status" value="1"/>
</dbReference>
<name>A0A1V9FRX7_9BACT</name>
<dbReference type="SUPFAM" id="SSF56601">
    <property type="entry name" value="beta-lactamase/transpeptidase-like"/>
    <property type="match status" value="1"/>
</dbReference>
<dbReference type="STRING" id="1703345.A3860_05060"/>
<evidence type="ECO:0000259" key="1">
    <source>
        <dbReference type="Pfam" id="PF00144"/>
    </source>
</evidence>
<gene>
    <name evidence="2" type="ORF">A3860_05060</name>
</gene>
<dbReference type="OrthoDB" id="9793489at2"/>
<dbReference type="InterPro" id="IPR001466">
    <property type="entry name" value="Beta-lactam-related"/>
</dbReference>
<organism evidence="2 3">
    <name type="scientific">Niastella vici</name>
    <dbReference type="NCBI Taxonomy" id="1703345"/>
    <lineage>
        <taxon>Bacteria</taxon>
        <taxon>Pseudomonadati</taxon>
        <taxon>Bacteroidota</taxon>
        <taxon>Chitinophagia</taxon>
        <taxon>Chitinophagales</taxon>
        <taxon>Chitinophagaceae</taxon>
        <taxon>Niastella</taxon>
    </lineage>
</organism>
<feature type="domain" description="Beta-lactamase-related" evidence="1">
    <location>
        <begin position="69"/>
        <end position="392"/>
    </location>
</feature>
<dbReference type="RefSeq" id="WP_081151346.1">
    <property type="nucleotide sequence ID" value="NZ_LVYD01000058.1"/>
</dbReference>